<dbReference type="PROSITE" id="PS50294">
    <property type="entry name" value="WD_REPEATS_REGION"/>
    <property type="match status" value="3"/>
</dbReference>
<name>A0A9Q9ALL6_9PEZI</name>
<gene>
    <name evidence="8" type="ORF">Slin15195_G050160</name>
</gene>
<feature type="compositionally biased region" description="Basic and acidic residues" evidence="7">
    <location>
        <begin position="11"/>
        <end position="30"/>
    </location>
</feature>
<dbReference type="SUPFAM" id="SSF50978">
    <property type="entry name" value="WD40 repeat-like"/>
    <property type="match status" value="1"/>
</dbReference>
<dbReference type="EMBL" id="CP099420">
    <property type="protein sequence ID" value="USW51697.1"/>
    <property type="molecule type" value="Genomic_DNA"/>
</dbReference>
<dbReference type="Gene3D" id="2.130.10.10">
    <property type="entry name" value="YVTN repeat-like/Quinoprotein amine dehydrogenase"/>
    <property type="match status" value="1"/>
</dbReference>
<dbReference type="InterPro" id="IPR020472">
    <property type="entry name" value="WD40_PAC1"/>
</dbReference>
<dbReference type="Proteomes" id="UP001056384">
    <property type="component" value="Chromosome 3"/>
</dbReference>
<feature type="repeat" description="WD" evidence="6">
    <location>
        <begin position="67"/>
        <end position="110"/>
    </location>
</feature>
<dbReference type="SMART" id="SM00320">
    <property type="entry name" value="WD40"/>
    <property type="match status" value="3"/>
</dbReference>
<comment type="similarity">
    <text evidence="3">Belongs to the WD repeat MDV1/CAF4 family.</text>
</comment>
<proteinExistence type="inferred from homology"/>
<evidence type="ECO:0000256" key="5">
    <source>
        <dbReference type="ARBA" id="ARBA00043913"/>
    </source>
</evidence>
<dbReference type="Pfam" id="PF00400">
    <property type="entry name" value="WD40"/>
    <property type="match status" value="3"/>
</dbReference>
<protein>
    <recommendedName>
        <fullName evidence="4">Mitochondrial division protein 1</fullName>
    </recommendedName>
</protein>
<keyword evidence="2" id="KW-0677">Repeat</keyword>
<dbReference type="PANTHER" id="PTHR22847:SF637">
    <property type="entry name" value="WD REPEAT DOMAIN 5B"/>
    <property type="match status" value="1"/>
</dbReference>
<dbReference type="GO" id="GO:1990234">
    <property type="term" value="C:transferase complex"/>
    <property type="evidence" value="ECO:0007669"/>
    <property type="project" value="UniProtKB-ARBA"/>
</dbReference>
<dbReference type="InterPro" id="IPR019775">
    <property type="entry name" value="WD40_repeat_CS"/>
</dbReference>
<dbReference type="PANTHER" id="PTHR22847">
    <property type="entry name" value="WD40 REPEAT PROTEIN"/>
    <property type="match status" value="1"/>
</dbReference>
<dbReference type="InterPro" id="IPR015943">
    <property type="entry name" value="WD40/YVTN_repeat-like_dom_sf"/>
</dbReference>
<evidence type="ECO:0000256" key="2">
    <source>
        <dbReference type="ARBA" id="ARBA00022737"/>
    </source>
</evidence>
<feature type="repeat" description="WD" evidence="6">
    <location>
        <begin position="112"/>
        <end position="143"/>
    </location>
</feature>
<keyword evidence="9" id="KW-1185">Reference proteome</keyword>
<evidence type="ECO:0000256" key="4">
    <source>
        <dbReference type="ARBA" id="ARBA00039789"/>
    </source>
</evidence>
<reference evidence="8" key="1">
    <citation type="submission" date="2022-06" db="EMBL/GenBank/DDBJ databases">
        <title>Complete genome sequences of two strains of the flax pathogen Septoria linicola.</title>
        <authorList>
            <person name="Lapalu N."/>
            <person name="Simon A."/>
            <person name="Demenou B."/>
            <person name="Paumier D."/>
            <person name="Guillot M.-P."/>
            <person name="Gout L."/>
            <person name="Valade R."/>
        </authorList>
    </citation>
    <scope>NUCLEOTIDE SEQUENCE</scope>
    <source>
        <strain evidence="8">SE15195</strain>
    </source>
</reference>
<comment type="function">
    <text evidence="5">Involved in mitochondrial fission. Acts as an adapter protein required to form mitochondrial fission complexes. Formation of these complexes is required to promote constriction and fission of the mitochondrial compartment at a late step in mitochondrial division.</text>
</comment>
<dbReference type="PROSITE" id="PS50082">
    <property type="entry name" value="WD_REPEATS_2"/>
    <property type="match status" value="3"/>
</dbReference>
<keyword evidence="1 6" id="KW-0853">WD repeat</keyword>
<evidence type="ECO:0000256" key="6">
    <source>
        <dbReference type="PROSITE-ProRule" id="PRU00221"/>
    </source>
</evidence>
<evidence type="ECO:0000256" key="3">
    <source>
        <dbReference type="ARBA" id="ARBA00038415"/>
    </source>
</evidence>
<organism evidence="8 9">
    <name type="scientific">Septoria linicola</name>
    <dbReference type="NCBI Taxonomy" id="215465"/>
    <lineage>
        <taxon>Eukaryota</taxon>
        <taxon>Fungi</taxon>
        <taxon>Dikarya</taxon>
        <taxon>Ascomycota</taxon>
        <taxon>Pezizomycotina</taxon>
        <taxon>Dothideomycetes</taxon>
        <taxon>Dothideomycetidae</taxon>
        <taxon>Mycosphaerellales</taxon>
        <taxon>Mycosphaerellaceae</taxon>
        <taxon>Septoria</taxon>
    </lineage>
</organism>
<evidence type="ECO:0000313" key="9">
    <source>
        <dbReference type="Proteomes" id="UP001056384"/>
    </source>
</evidence>
<dbReference type="PROSITE" id="PS00678">
    <property type="entry name" value="WD_REPEATS_1"/>
    <property type="match status" value="2"/>
</dbReference>
<sequence length="149" mass="16645">MSSPPITDWNLDSHRQLQLPHPDHPEDGHTDMVYSVHLQGDHLVSVSADDTARIWDLRTQRSLQPALIGHTGSVLAVQFDATDDNDVIITGATDGNVIIWRFSTGEAVKTITGAHHESVLCLNFDKRYLVTGGRDKKIKLWNVLPTRCR</sequence>
<feature type="repeat" description="WD" evidence="6">
    <location>
        <begin position="26"/>
        <end position="65"/>
    </location>
</feature>
<evidence type="ECO:0000256" key="1">
    <source>
        <dbReference type="ARBA" id="ARBA00022574"/>
    </source>
</evidence>
<dbReference type="AlphaFoldDB" id="A0A9Q9ALL6"/>
<dbReference type="InterPro" id="IPR036322">
    <property type="entry name" value="WD40_repeat_dom_sf"/>
</dbReference>
<dbReference type="InterPro" id="IPR001680">
    <property type="entry name" value="WD40_rpt"/>
</dbReference>
<accession>A0A9Q9ALL6</accession>
<evidence type="ECO:0000256" key="7">
    <source>
        <dbReference type="SAM" id="MobiDB-lite"/>
    </source>
</evidence>
<evidence type="ECO:0000313" key="8">
    <source>
        <dbReference type="EMBL" id="USW51697.1"/>
    </source>
</evidence>
<feature type="region of interest" description="Disordered" evidence="7">
    <location>
        <begin position="1"/>
        <end position="30"/>
    </location>
</feature>
<dbReference type="PRINTS" id="PR00320">
    <property type="entry name" value="GPROTEINBRPT"/>
</dbReference>